<feature type="transmembrane region" description="Helical" evidence="3">
    <location>
        <begin position="51"/>
        <end position="74"/>
    </location>
</feature>
<dbReference type="EMBL" id="JAXCLX010000001">
    <property type="protein sequence ID" value="MDY0870437.1"/>
    <property type="molecule type" value="Genomic_DNA"/>
</dbReference>
<accession>A0ABU5DST7</accession>
<feature type="transmembrane region" description="Helical" evidence="3">
    <location>
        <begin position="123"/>
        <end position="143"/>
    </location>
</feature>
<dbReference type="Gene3D" id="1.10.1760.20">
    <property type="match status" value="1"/>
</dbReference>
<comment type="subcellular location">
    <subcellularLocation>
        <location evidence="2">Cell membrane</location>
        <topology evidence="2">Multi-pass membrane protein</topology>
    </subcellularLocation>
</comment>
<sequence>MNATLAETFWSGLAVSRVQQVLAVLVGTLALAISAHIQVPFWPVPMTMQTFVVLMIGAAFGARLGAATLITYLIEGTIGLPVFASAAGLAGPTAGYLVGFLVAATLVGWLADRGHGRSVVTTLVAFVIGEAVMLGMGAGWLATKVGLAQALSLGVVPFLPAEGVKIALACALLPTLWRVARR</sequence>
<feature type="transmembrane region" description="Helical" evidence="3">
    <location>
        <begin position="94"/>
        <end position="111"/>
    </location>
</feature>
<keyword evidence="3" id="KW-1133">Transmembrane helix</keyword>
<evidence type="ECO:0000313" key="4">
    <source>
        <dbReference type="EMBL" id="MDY0870437.1"/>
    </source>
</evidence>
<reference evidence="4 5" key="1">
    <citation type="journal article" date="2013" name="Antonie Van Leeuwenhoek">
        <title>Dongia rigui sp. nov., isolated from freshwater of a large wetland in Korea.</title>
        <authorList>
            <person name="Baik K.S."/>
            <person name="Hwang Y.M."/>
            <person name="Choi J.S."/>
            <person name="Kwon J."/>
            <person name="Seong C.N."/>
        </authorList>
    </citation>
    <scope>NUCLEOTIDE SEQUENCE [LARGE SCALE GENOMIC DNA]</scope>
    <source>
        <strain evidence="4 5">04SU4-P</strain>
    </source>
</reference>
<feature type="transmembrane region" description="Helical" evidence="3">
    <location>
        <begin position="20"/>
        <end position="39"/>
    </location>
</feature>
<feature type="transmembrane region" description="Helical" evidence="3">
    <location>
        <begin position="163"/>
        <end position="180"/>
    </location>
</feature>
<evidence type="ECO:0000256" key="3">
    <source>
        <dbReference type="SAM" id="Phobius"/>
    </source>
</evidence>
<comment type="caution">
    <text evidence="4">The sequence shown here is derived from an EMBL/GenBank/DDBJ whole genome shotgun (WGS) entry which is preliminary data.</text>
</comment>
<comment type="similarity">
    <text evidence="1 2">Belongs to the BioY family.</text>
</comment>
<dbReference type="Pfam" id="PF02632">
    <property type="entry name" value="BioY"/>
    <property type="match status" value="1"/>
</dbReference>
<dbReference type="PIRSF" id="PIRSF016661">
    <property type="entry name" value="BioY"/>
    <property type="match status" value="1"/>
</dbReference>
<evidence type="ECO:0000256" key="2">
    <source>
        <dbReference type="PIRNR" id="PIRNR016661"/>
    </source>
</evidence>
<protein>
    <recommendedName>
        <fullName evidence="2">Biotin transporter</fullName>
    </recommendedName>
</protein>
<dbReference type="InterPro" id="IPR003784">
    <property type="entry name" value="BioY"/>
</dbReference>
<gene>
    <name evidence="4" type="ORF">SMD31_00810</name>
</gene>
<dbReference type="RefSeq" id="WP_320498669.1">
    <property type="nucleotide sequence ID" value="NZ_JAXCLX010000001.1"/>
</dbReference>
<dbReference type="Proteomes" id="UP001271769">
    <property type="component" value="Unassembled WGS sequence"/>
</dbReference>
<keyword evidence="3" id="KW-0812">Transmembrane</keyword>
<keyword evidence="5" id="KW-1185">Reference proteome</keyword>
<keyword evidence="2 3" id="KW-0472">Membrane</keyword>
<evidence type="ECO:0000256" key="1">
    <source>
        <dbReference type="ARBA" id="ARBA00010692"/>
    </source>
</evidence>
<proteinExistence type="inferred from homology"/>
<dbReference type="PANTHER" id="PTHR34295:SF1">
    <property type="entry name" value="BIOTIN TRANSPORTER BIOY"/>
    <property type="match status" value="1"/>
</dbReference>
<dbReference type="PANTHER" id="PTHR34295">
    <property type="entry name" value="BIOTIN TRANSPORTER BIOY"/>
    <property type="match status" value="1"/>
</dbReference>
<keyword evidence="2" id="KW-1003">Cell membrane</keyword>
<name>A0ABU5DST7_9PROT</name>
<keyword evidence="2" id="KW-0813">Transport</keyword>
<organism evidence="4 5">
    <name type="scientific">Dongia rigui</name>
    <dbReference type="NCBI Taxonomy" id="940149"/>
    <lineage>
        <taxon>Bacteria</taxon>
        <taxon>Pseudomonadati</taxon>
        <taxon>Pseudomonadota</taxon>
        <taxon>Alphaproteobacteria</taxon>
        <taxon>Rhodospirillales</taxon>
        <taxon>Dongiaceae</taxon>
        <taxon>Dongia</taxon>
    </lineage>
</organism>
<evidence type="ECO:0000313" key="5">
    <source>
        <dbReference type="Proteomes" id="UP001271769"/>
    </source>
</evidence>